<accession>A0ABC8S720</accession>
<keyword evidence="7" id="KW-1185">Reference proteome</keyword>
<proteinExistence type="predicted"/>
<gene>
    <name evidence="6" type="ORF">ILEXP_LOCUS20150</name>
</gene>
<evidence type="ECO:0000256" key="3">
    <source>
        <dbReference type="ARBA" id="ARBA00022833"/>
    </source>
</evidence>
<dbReference type="InterPro" id="IPR053031">
    <property type="entry name" value="Cuticle_assoc_protein"/>
</dbReference>
<dbReference type="PROSITE" id="PS50808">
    <property type="entry name" value="ZF_BED"/>
    <property type="match status" value="1"/>
</dbReference>
<name>A0ABC8S720_9AQUA</name>
<evidence type="ECO:0000313" key="6">
    <source>
        <dbReference type="EMBL" id="CAK9151976.1"/>
    </source>
</evidence>
<comment type="caution">
    <text evidence="6">The sequence shown here is derived from an EMBL/GenBank/DDBJ whole genome shotgun (WGS) entry which is preliminary data.</text>
</comment>
<feature type="domain" description="BED-type" evidence="5">
    <location>
        <begin position="36"/>
        <end position="93"/>
    </location>
</feature>
<dbReference type="GO" id="GO:0008270">
    <property type="term" value="F:zinc ion binding"/>
    <property type="evidence" value="ECO:0007669"/>
    <property type="project" value="UniProtKB-KW"/>
</dbReference>
<evidence type="ECO:0000259" key="5">
    <source>
        <dbReference type="PROSITE" id="PS50808"/>
    </source>
</evidence>
<dbReference type="EMBL" id="CAUOFW020002184">
    <property type="protein sequence ID" value="CAK9151976.1"/>
    <property type="molecule type" value="Genomic_DNA"/>
</dbReference>
<evidence type="ECO:0000256" key="2">
    <source>
        <dbReference type="ARBA" id="ARBA00022771"/>
    </source>
</evidence>
<evidence type="ECO:0000313" key="7">
    <source>
        <dbReference type="Proteomes" id="UP001642360"/>
    </source>
</evidence>
<protein>
    <recommendedName>
        <fullName evidence="5">BED-type domain-containing protein</fullName>
    </recommendedName>
</protein>
<evidence type="ECO:0000256" key="4">
    <source>
        <dbReference type="PROSITE-ProRule" id="PRU00027"/>
    </source>
</evidence>
<organism evidence="6 7">
    <name type="scientific">Ilex paraguariensis</name>
    <name type="common">yerba mate</name>
    <dbReference type="NCBI Taxonomy" id="185542"/>
    <lineage>
        <taxon>Eukaryota</taxon>
        <taxon>Viridiplantae</taxon>
        <taxon>Streptophyta</taxon>
        <taxon>Embryophyta</taxon>
        <taxon>Tracheophyta</taxon>
        <taxon>Spermatophyta</taxon>
        <taxon>Magnoliopsida</taxon>
        <taxon>eudicotyledons</taxon>
        <taxon>Gunneridae</taxon>
        <taxon>Pentapetalae</taxon>
        <taxon>asterids</taxon>
        <taxon>campanulids</taxon>
        <taxon>Aquifoliales</taxon>
        <taxon>Aquifoliaceae</taxon>
        <taxon>Ilex</taxon>
    </lineage>
</organism>
<dbReference type="PANTHER" id="PTHR34396">
    <property type="entry name" value="OS03G0264950 PROTEIN-RELATED"/>
    <property type="match status" value="1"/>
</dbReference>
<sequence>MTKIHIEAFMSSRDNIREDNVDYGEESSVAKKRGRKSRSIVWDIFEKLPVKSEGRQKTRCKKCDQLYMADLKSGTSNLKRHLKTCCFEHDTNELEP</sequence>
<evidence type="ECO:0000256" key="1">
    <source>
        <dbReference type="ARBA" id="ARBA00022723"/>
    </source>
</evidence>
<dbReference type="InterPro" id="IPR036236">
    <property type="entry name" value="Znf_C2H2_sf"/>
</dbReference>
<dbReference type="PANTHER" id="PTHR34396:SF24">
    <property type="entry name" value="BED-TYPE DOMAIN-CONTAINING PROTEIN"/>
    <property type="match status" value="1"/>
</dbReference>
<dbReference type="Pfam" id="PF02892">
    <property type="entry name" value="zf-BED"/>
    <property type="match status" value="1"/>
</dbReference>
<keyword evidence="1" id="KW-0479">Metal-binding</keyword>
<keyword evidence="3" id="KW-0862">Zinc</keyword>
<reference evidence="6 7" key="1">
    <citation type="submission" date="2024-02" db="EMBL/GenBank/DDBJ databases">
        <authorList>
            <person name="Vignale AGUSTIN F."/>
            <person name="Sosa J E."/>
            <person name="Modenutti C."/>
        </authorList>
    </citation>
    <scope>NUCLEOTIDE SEQUENCE [LARGE SCALE GENOMIC DNA]</scope>
</reference>
<dbReference type="AlphaFoldDB" id="A0ABC8S720"/>
<keyword evidence="2 4" id="KW-0863">Zinc-finger</keyword>
<dbReference type="SUPFAM" id="SSF57667">
    <property type="entry name" value="beta-beta-alpha zinc fingers"/>
    <property type="match status" value="1"/>
</dbReference>
<dbReference type="Proteomes" id="UP001642360">
    <property type="component" value="Unassembled WGS sequence"/>
</dbReference>
<dbReference type="SMART" id="SM00614">
    <property type="entry name" value="ZnF_BED"/>
    <property type="match status" value="1"/>
</dbReference>
<dbReference type="InterPro" id="IPR003656">
    <property type="entry name" value="Znf_BED"/>
</dbReference>